<keyword evidence="2" id="KW-1185">Reference proteome</keyword>
<organism evidence="1 2">
    <name type="scientific">Popillia japonica</name>
    <name type="common">Japanese beetle</name>
    <dbReference type="NCBI Taxonomy" id="7064"/>
    <lineage>
        <taxon>Eukaryota</taxon>
        <taxon>Metazoa</taxon>
        <taxon>Ecdysozoa</taxon>
        <taxon>Arthropoda</taxon>
        <taxon>Hexapoda</taxon>
        <taxon>Insecta</taxon>
        <taxon>Pterygota</taxon>
        <taxon>Neoptera</taxon>
        <taxon>Endopterygota</taxon>
        <taxon>Coleoptera</taxon>
        <taxon>Polyphaga</taxon>
        <taxon>Scarabaeiformia</taxon>
        <taxon>Scarabaeidae</taxon>
        <taxon>Rutelinae</taxon>
        <taxon>Popillia</taxon>
    </lineage>
</organism>
<dbReference type="Proteomes" id="UP001458880">
    <property type="component" value="Unassembled WGS sequence"/>
</dbReference>
<proteinExistence type="predicted"/>
<dbReference type="PANTHER" id="PTHR10492:SF57">
    <property type="entry name" value="ATP-DEPENDENT DNA HELICASE"/>
    <property type="match status" value="1"/>
</dbReference>
<dbReference type="EMBL" id="JASPKY010000588">
    <property type="protein sequence ID" value="KAK9688543.1"/>
    <property type="molecule type" value="Genomic_DNA"/>
</dbReference>
<reference evidence="1 2" key="1">
    <citation type="journal article" date="2024" name="BMC Genomics">
        <title>De novo assembly and annotation of Popillia japonica's genome with initial clues to its potential as an invasive pest.</title>
        <authorList>
            <person name="Cucini C."/>
            <person name="Boschi S."/>
            <person name="Funari R."/>
            <person name="Cardaioli E."/>
            <person name="Iannotti N."/>
            <person name="Marturano G."/>
            <person name="Paoli F."/>
            <person name="Bruttini M."/>
            <person name="Carapelli A."/>
            <person name="Frati F."/>
            <person name="Nardi F."/>
        </authorList>
    </citation>
    <scope>NUCLEOTIDE SEQUENCE [LARGE SCALE GENOMIC DNA]</scope>
    <source>
        <strain evidence="1">DMR45628</strain>
    </source>
</reference>
<evidence type="ECO:0000313" key="1">
    <source>
        <dbReference type="EMBL" id="KAK9688543.1"/>
    </source>
</evidence>
<dbReference type="AlphaFoldDB" id="A0AAW1IGA1"/>
<protein>
    <recommendedName>
        <fullName evidence="3">ATP-dependent DNA helicase</fullName>
    </recommendedName>
</protein>
<gene>
    <name evidence="1" type="ORF">QE152_g35279</name>
</gene>
<dbReference type="PANTHER" id="PTHR10492">
    <property type="match status" value="1"/>
</dbReference>
<comment type="caution">
    <text evidence="1">The sequence shown here is derived from an EMBL/GenBank/DDBJ whole genome shotgun (WGS) entry which is preliminary data.</text>
</comment>
<evidence type="ECO:0000313" key="2">
    <source>
        <dbReference type="Proteomes" id="UP001458880"/>
    </source>
</evidence>
<sequence>MMDDRIDIDEERREANIMVDQLNEGQPPEEINMMDDRIDIDEERREANIMVDQLNEGQRNIFDMIIEAINNENEQQRLFYVSGSGGVGKSFNVRANLCNGTRLLVHHLGELYIDAEIIQFNGQLSNKRVFIPRIDFTTNQTSNLPFVMRRQPPMTSMKMTRKSLYEVIKQCSDRRIDQKFEFLENHLKIITKCSENKQGRTPRHALKTYKFQFKQKWAAASNKEKRFLTKK</sequence>
<name>A0AAW1IGA1_POPJA</name>
<accession>A0AAW1IGA1</accession>
<evidence type="ECO:0008006" key="3">
    <source>
        <dbReference type="Google" id="ProtNLM"/>
    </source>
</evidence>